<sequence>MGMGHSFHRPEDLKGLVAYDPEGDRIGGVEQVYVDDSVGRPEWVTLKTGLFGTQESLAPLAGARREGNALHIAHAKSTVEDAPRHEVHQHLTADEERELYRHYGVDGGYATRAPGSLTATLPGAPPERPRTGAEAAGTGRARLRKVGRV</sequence>
<comment type="caution">
    <text evidence="3">The sequence shown here is derived from an EMBL/GenBank/DDBJ whole genome shotgun (WGS) entry which is preliminary data.</text>
</comment>
<dbReference type="InterPro" id="IPR011033">
    <property type="entry name" value="PRC_barrel-like_sf"/>
</dbReference>
<evidence type="ECO:0000313" key="4">
    <source>
        <dbReference type="Proteomes" id="UP000600946"/>
    </source>
</evidence>
<organism evidence="3 4">
    <name type="scientific">Streptomyces xanthochromogenes</name>
    <dbReference type="NCBI Taxonomy" id="67384"/>
    <lineage>
        <taxon>Bacteria</taxon>
        <taxon>Bacillati</taxon>
        <taxon>Actinomycetota</taxon>
        <taxon>Actinomycetes</taxon>
        <taxon>Kitasatosporales</taxon>
        <taxon>Streptomycetaceae</taxon>
        <taxon>Streptomyces</taxon>
    </lineage>
</organism>
<feature type="region of interest" description="Disordered" evidence="1">
    <location>
        <begin position="111"/>
        <end position="149"/>
    </location>
</feature>
<keyword evidence="4" id="KW-1185">Reference proteome</keyword>
<dbReference type="InterPro" id="IPR027275">
    <property type="entry name" value="PRC-brl_dom"/>
</dbReference>
<gene>
    <name evidence="3" type="ORF">GCM10010326_05280</name>
</gene>
<dbReference type="Proteomes" id="UP000600946">
    <property type="component" value="Unassembled WGS sequence"/>
</dbReference>
<dbReference type="RefSeq" id="WP_190026031.1">
    <property type="nucleotide sequence ID" value="NZ_BMUU01000001.1"/>
</dbReference>
<protein>
    <recommendedName>
        <fullName evidence="2">PRC-barrel domain-containing protein</fullName>
    </recommendedName>
</protein>
<dbReference type="InterPro" id="IPR014747">
    <property type="entry name" value="Bac_photo_RC_H_C"/>
</dbReference>
<accession>A0ABQ2ZIF4</accession>
<reference evidence="4" key="1">
    <citation type="journal article" date="2019" name="Int. J. Syst. Evol. Microbiol.">
        <title>The Global Catalogue of Microorganisms (GCM) 10K type strain sequencing project: providing services to taxonomists for standard genome sequencing and annotation.</title>
        <authorList>
            <consortium name="The Broad Institute Genomics Platform"/>
            <consortium name="The Broad Institute Genome Sequencing Center for Infectious Disease"/>
            <person name="Wu L."/>
            <person name="Ma J."/>
        </authorList>
    </citation>
    <scope>NUCLEOTIDE SEQUENCE [LARGE SCALE GENOMIC DNA]</scope>
    <source>
        <strain evidence="4">JCM 4594</strain>
    </source>
</reference>
<evidence type="ECO:0000256" key="1">
    <source>
        <dbReference type="SAM" id="MobiDB-lite"/>
    </source>
</evidence>
<dbReference type="GeneID" id="96288553"/>
<proteinExistence type="predicted"/>
<dbReference type="SUPFAM" id="SSF50346">
    <property type="entry name" value="PRC-barrel domain"/>
    <property type="match status" value="1"/>
</dbReference>
<dbReference type="Gene3D" id="3.90.50.10">
    <property type="entry name" value="Photosynthetic Reaction Center, subunit H, domain 2"/>
    <property type="match status" value="1"/>
</dbReference>
<name>A0ABQ2ZIF4_9ACTN</name>
<evidence type="ECO:0000313" key="3">
    <source>
        <dbReference type="EMBL" id="GGY16260.1"/>
    </source>
</evidence>
<evidence type="ECO:0000259" key="2">
    <source>
        <dbReference type="Pfam" id="PF05239"/>
    </source>
</evidence>
<dbReference type="Pfam" id="PF05239">
    <property type="entry name" value="PRC"/>
    <property type="match status" value="1"/>
</dbReference>
<feature type="domain" description="PRC-barrel" evidence="2">
    <location>
        <begin position="10"/>
        <end position="68"/>
    </location>
</feature>
<dbReference type="EMBL" id="BMUU01000001">
    <property type="protein sequence ID" value="GGY16260.1"/>
    <property type="molecule type" value="Genomic_DNA"/>
</dbReference>